<dbReference type="EMBL" id="FQWC01000002">
    <property type="protein sequence ID" value="SHG34557.1"/>
    <property type="molecule type" value="Genomic_DNA"/>
</dbReference>
<evidence type="ECO:0000256" key="3">
    <source>
        <dbReference type="ARBA" id="ARBA00022691"/>
    </source>
</evidence>
<dbReference type="GO" id="GO:0009307">
    <property type="term" value="P:DNA restriction-modification system"/>
    <property type="evidence" value="ECO:0007669"/>
    <property type="project" value="InterPro"/>
</dbReference>
<dbReference type="GO" id="GO:0032259">
    <property type="term" value="P:methylation"/>
    <property type="evidence" value="ECO:0007669"/>
    <property type="project" value="UniProtKB-KW"/>
</dbReference>
<dbReference type="OrthoDB" id="9805629at2"/>
<dbReference type="GO" id="GO:0009007">
    <property type="term" value="F:site-specific DNA-methyltransferase (adenine-specific) activity"/>
    <property type="evidence" value="ECO:0007669"/>
    <property type="project" value="UniProtKB-EC"/>
</dbReference>
<dbReference type="SUPFAM" id="SSF53335">
    <property type="entry name" value="S-adenosyl-L-methionine-dependent methyltransferases"/>
    <property type="match status" value="1"/>
</dbReference>
<dbReference type="AlphaFoldDB" id="A0A1M5J1U0"/>
<dbReference type="PANTHER" id="PTHR30481:SF2">
    <property type="entry name" value="SITE-SPECIFIC DNA-METHYLTRANSFERASE (ADENINE-SPECIFIC)"/>
    <property type="match status" value="1"/>
</dbReference>
<dbReference type="PRINTS" id="PR00505">
    <property type="entry name" value="D12N6MTFRASE"/>
</dbReference>
<name>A0A1M5J1U0_9FLAO</name>
<keyword evidence="2" id="KW-0808">Transferase</keyword>
<dbReference type="Pfam" id="PF02086">
    <property type="entry name" value="MethyltransfD12"/>
    <property type="match status" value="1"/>
</dbReference>
<dbReference type="Gene3D" id="3.40.50.150">
    <property type="entry name" value="Vaccinia Virus protein VP39"/>
    <property type="match status" value="2"/>
</dbReference>
<evidence type="ECO:0000256" key="2">
    <source>
        <dbReference type="ARBA" id="ARBA00022679"/>
    </source>
</evidence>
<evidence type="ECO:0000313" key="5">
    <source>
        <dbReference type="Proteomes" id="UP000184071"/>
    </source>
</evidence>
<evidence type="ECO:0000256" key="1">
    <source>
        <dbReference type="ARBA" id="ARBA00022603"/>
    </source>
</evidence>
<reference evidence="5" key="1">
    <citation type="submission" date="2016-11" db="EMBL/GenBank/DDBJ databases">
        <authorList>
            <person name="Varghese N."/>
            <person name="Submissions S."/>
        </authorList>
    </citation>
    <scope>NUCLEOTIDE SEQUENCE [LARGE SCALE GENOMIC DNA]</scope>
    <source>
        <strain evidence="5">DSM 17963</strain>
    </source>
</reference>
<keyword evidence="5" id="KW-1185">Reference proteome</keyword>
<dbReference type="InterPro" id="IPR012263">
    <property type="entry name" value="M_m6A_EcoRV"/>
</dbReference>
<keyword evidence="3" id="KW-0949">S-adenosyl-L-methionine</keyword>
<dbReference type="PIRSF" id="PIRSF000398">
    <property type="entry name" value="M_m6A_EcoRV"/>
    <property type="match status" value="1"/>
</dbReference>
<dbReference type="GO" id="GO:0006298">
    <property type="term" value="P:mismatch repair"/>
    <property type="evidence" value="ECO:0007669"/>
    <property type="project" value="TreeGrafter"/>
</dbReference>
<dbReference type="PANTHER" id="PTHR30481">
    <property type="entry name" value="DNA ADENINE METHYLASE"/>
    <property type="match status" value="1"/>
</dbReference>
<dbReference type="InterPro" id="IPR029063">
    <property type="entry name" value="SAM-dependent_MTases_sf"/>
</dbReference>
<dbReference type="STRING" id="370979.SAMN05443663_102584"/>
<dbReference type="GO" id="GO:1904047">
    <property type="term" value="F:S-adenosyl-L-methionine binding"/>
    <property type="evidence" value="ECO:0007669"/>
    <property type="project" value="TreeGrafter"/>
</dbReference>
<proteinExistence type="predicted"/>
<dbReference type="InterPro" id="IPR012327">
    <property type="entry name" value="MeTrfase_D12"/>
</dbReference>
<sequence>MKFFSPLRYPGGKLKVSQYIKLLIDTNNLNDGHYVEPYAGGASVALDLLINEYVSNIHINDIDLAIYSFWHSTLYDTENFCKLINDTVVSVEEWKKQKFIIKNKDQFSALEIGFSTFFLNRTNRSGILNAGMIGGNEQTGNWKIDARYNKTDLIKRIELINRFEDRISLNNMDAVEYVQMIDNTLPNNTLIYLDPPYYKKGKELYINYYNHEDHKEIADVVKKLTNRYWLVSYDNETAIKELYSGFRQKIYSLNYSVGKASKGSEVIIYNDKLFVPEIENPTDKKEISNFIKSEIYL</sequence>
<dbReference type="GO" id="GO:0043565">
    <property type="term" value="F:sequence-specific DNA binding"/>
    <property type="evidence" value="ECO:0007669"/>
    <property type="project" value="TreeGrafter"/>
</dbReference>
<dbReference type="RefSeq" id="WP_073414672.1">
    <property type="nucleotide sequence ID" value="NZ_FQWC01000002.1"/>
</dbReference>
<protein>
    <submittedName>
        <fullName evidence="4">DNA adenine methylase</fullName>
    </submittedName>
</protein>
<evidence type="ECO:0000313" key="4">
    <source>
        <dbReference type="EMBL" id="SHG34557.1"/>
    </source>
</evidence>
<keyword evidence="1 4" id="KW-0489">Methyltransferase</keyword>
<gene>
    <name evidence="4" type="ORF">SAMN05443663_102584</name>
</gene>
<accession>A0A1M5J1U0</accession>
<organism evidence="4 5">
    <name type="scientific">Flavobacterium defluvii</name>
    <dbReference type="NCBI Taxonomy" id="370979"/>
    <lineage>
        <taxon>Bacteria</taxon>
        <taxon>Pseudomonadati</taxon>
        <taxon>Bacteroidota</taxon>
        <taxon>Flavobacteriia</taxon>
        <taxon>Flavobacteriales</taxon>
        <taxon>Flavobacteriaceae</taxon>
        <taxon>Flavobacterium</taxon>
    </lineage>
</organism>
<dbReference type="Proteomes" id="UP000184071">
    <property type="component" value="Unassembled WGS sequence"/>
</dbReference>